<evidence type="ECO:0008006" key="10">
    <source>
        <dbReference type="Google" id="ProtNLM"/>
    </source>
</evidence>
<comment type="similarity">
    <text evidence="1 4">Belongs to the glycosyl hydrolase 28 family.</text>
</comment>
<evidence type="ECO:0000256" key="2">
    <source>
        <dbReference type="ARBA" id="ARBA00022801"/>
    </source>
</evidence>
<reference evidence="8" key="2">
    <citation type="submission" date="2022-03" db="EMBL/GenBank/DDBJ databases">
        <title>Draft title - Genomic analysis of global carrot germplasm unveils the trajectory of domestication and the origin of high carotenoid orange carrot.</title>
        <authorList>
            <person name="Iorizzo M."/>
            <person name="Ellison S."/>
            <person name="Senalik D."/>
            <person name="Macko-Podgorni A."/>
            <person name="Grzebelus D."/>
            <person name="Bostan H."/>
            <person name="Rolling W."/>
            <person name="Curaba J."/>
            <person name="Simon P."/>
        </authorList>
    </citation>
    <scope>NUCLEOTIDE SEQUENCE</scope>
    <source>
        <tissue evidence="8">Leaf</tissue>
    </source>
</reference>
<accession>A0A161ZPW1</accession>
<evidence type="ECO:0000256" key="1">
    <source>
        <dbReference type="ARBA" id="ARBA00008834"/>
    </source>
</evidence>
<evidence type="ECO:0000256" key="3">
    <source>
        <dbReference type="ARBA" id="ARBA00023295"/>
    </source>
</evidence>
<dbReference type="OrthoDB" id="187139at2759"/>
<dbReference type="EMBL" id="CP093349">
    <property type="protein sequence ID" value="WOH09974.1"/>
    <property type="molecule type" value="Genomic_DNA"/>
</dbReference>
<dbReference type="GO" id="GO:0005975">
    <property type="term" value="P:carbohydrate metabolic process"/>
    <property type="evidence" value="ECO:0007669"/>
    <property type="project" value="InterPro"/>
</dbReference>
<dbReference type="InterPro" id="IPR000743">
    <property type="entry name" value="Glyco_hydro_28"/>
</dbReference>
<keyword evidence="2 4" id="KW-0378">Hydrolase</keyword>
<dbReference type="InterPro" id="IPR051801">
    <property type="entry name" value="GH28_Enzymes"/>
</dbReference>
<dbReference type="AlphaFoldDB" id="A0A161ZPW1"/>
<evidence type="ECO:0000313" key="7">
    <source>
        <dbReference type="EMBL" id="KZM88460.1"/>
    </source>
</evidence>
<organism evidence="7">
    <name type="scientific">Daucus carota subsp. sativus</name>
    <name type="common">Carrot</name>
    <dbReference type="NCBI Taxonomy" id="79200"/>
    <lineage>
        <taxon>Eukaryota</taxon>
        <taxon>Viridiplantae</taxon>
        <taxon>Streptophyta</taxon>
        <taxon>Embryophyta</taxon>
        <taxon>Tracheophyta</taxon>
        <taxon>Spermatophyta</taxon>
        <taxon>Magnoliopsida</taxon>
        <taxon>eudicotyledons</taxon>
        <taxon>Gunneridae</taxon>
        <taxon>Pentapetalae</taxon>
        <taxon>asterids</taxon>
        <taxon>campanulids</taxon>
        <taxon>Apiales</taxon>
        <taxon>Apiaceae</taxon>
        <taxon>Apioideae</taxon>
        <taxon>Scandiceae</taxon>
        <taxon>Daucinae</taxon>
        <taxon>Daucus</taxon>
        <taxon>Daucus sect. Daucus</taxon>
    </lineage>
</organism>
<dbReference type="SMART" id="SM00710">
    <property type="entry name" value="PbH1"/>
    <property type="match status" value="8"/>
</dbReference>
<evidence type="ECO:0000256" key="5">
    <source>
        <dbReference type="SAM" id="MobiDB-lite"/>
    </source>
</evidence>
<dbReference type="InterPro" id="IPR012334">
    <property type="entry name" value="Pectin_lyas_fold"/>
</dbReference>
<dbReference type="KEGG" id="dcr:108194092"/>
<dbReference type="Proteomes" id="UP000077755">
    <property type="component" value="Chromosome 7"/>
</dbReference>
<gene>
    <name evidence="7" type="ORF">DCAR_025535</name>
    <name evidence="8" type="ORF">DCAR_0729435</name>
</gene>
<keyword evidence="6" id="KW-1133">Transmembrane helix</keyword>
<name>A0A161ZPW1_DAUCS</name>
<evidence type="ECO:0000313" key="9">
    <source>
        <dbReference type="Proteomes" id="UP000077755"/>
    </source>
</evidence>
<dbReference type="OMA" id="WQRTAVE"/>
<reference evidence="7" key="1">
    <citation type="journal article" date="2016" name="Nat. Genet.">
        <title>A high-quality carrot genome assembly provides new insights into carotenoid accumulation and asterid genome evolution.</title>
        <authorList>
            <person name="Iorizzo M."/>
            <person name="Ellison S."/>
            <person name="Senalik D."/>
            <person name="Zeng P."/>
            <person name="Satapoomin P."/>
            <person name="Huang J."/>
            <person name="Bowman M."/>
            <person name="Iovene M."/>
            <person name="Sanseverino W."/>
            <person name="Cavagnaro P."/>
            <person name="Yildiz M."/>
            <person name="Macko-Podgorni A."/>
            <person name="Moranska E."/>
            <person name="Grzebelus E."/>
            <person name="Grzebelus D."/>
            <person name="Ashrafi H."/>
            <person name="Zheng Z."/>
            <person name="Cheng S."/>
            <person name="Spooner D."/>
            <person name="Van Deynze A."/>
            <person name="Simon P."/>
        </authorList>
    </citation>
    <scope>NUCLEOTIDE SEQUENCE [LARGE SCALE GENOMIC DNA]</scope>
    <source>
        <tissue evidence="7">Leaf</tissue>
    </source>
</reference>
<dbReference type="PANTHER" id="PTHR31339:SF46">
    <property type="entry name" value="POLYGALACTURONASE-RELATED"/>
    <property type="match status" value="1"/>
</dbReference>
<dbReference type="SUPFAM" id="SSF51126">
    <property type="entry name" value="Pectin lyase-like"/>
    <property type="match status" value="1"/>
</dbReference>
<dbReference type="EMBL" id="LNRQ01000007">
    <property type="protein sequence ID" value="KZM88460.1"/>
    <property type="molecule type" value="Genomic_DNA"/>
</dbReference>
<dbReference type="PANTHER" id="PTHR31339">
    <property type="entry name" value="PECTIN LYASE-RELATED"/>
    <property type="match status" value="1"/>
</dbReference>
<dbReference type="Gramene" id="KZM88460">
    <property type="protein sequence ID" value="KZM88460"/>
    <property type="gene ID" value="DCAR_025535"/>
</dbReference>
<proteinExistence type="inferred from homology"/>
<keyword evidence="6" id="KW-0812">Transmembrane</keyword>
<evidence type="ECO:0000256" key="6">
    <source>
        <dbReference type="SAM" id="Phobius"/>
    </source>
</evidence>
<dbReference type="Gene3D" id="2.160.20.10">
    <property type="entry name" value="Single-stranded right-handed beta-helix, Pectin lyase-like"/>
    <property type="match status" value="1"/>
</dbReference>
<evidence type="ECO:0000256" key="4">
    <source>
        <dbReference type="RuleBase" id="RU361169"/>
    </source>
</evidence>
<feature type="region of interest" description="Disordered" evidence="5">
    <location>
        <begin position="1"/>
        <end position="20"/>
    </location>
</feature>
<sequence length="501" mass="56268">MALSHKHQTSSDSPTYRHHHHHHRGVDYKRSVTHFIFSHQLLLTLLWTFGFLLIFIWQRSAVDRVLEYRRWAIPSRPIPKLRSLVLDLRDFGAVGDGYTLNTAAFEEAIREIKRRGGGQLNVPPGNWLTAPFNLTSHMTLFLAQNAVILGIDDEKYWTLMPPLPSYGYGRECPGPRYGSLIHGQNLNDVVITGHNGTINGQGQTWWKKHREKLLKHTRGPLVQIMWSSNIKITDITLRDSPFWTIHPYDCKNVIIRNVTILTPLSDAPNTDGIDPDSCVNMIIEDSYISVGDDGIAIKSGWDQYGIAYGQPSINILIRNVTVRSTVSAGVSIGSEMSGGVSNITVENLLVWNSKRAVRIKTASGRGGYVKNITFRNITFDNVRVGIVIKTDYNEHADEGYDRNALPVIDNISFSGIRGQGVRVPVRIYGSREIPVSNITFKDLLVGISYKKKHIFQCSFVQGRVIGKIFPAPCENLDIYDDEGRLVKQATSDNSVDADYDA</sequence>
<dbReference type="InterPro" id="IPR011050">
    <property type="entry name" value="Pectin_lyase_fold/virulence"/>
</dbReference>
<dbReference type="GO" id="GO:0004650">
    <property type="term" value="F:polygalacturonase activity"/>
    <property type="evidence" value="ECO:0007669"/>
    <property type="project" value="InterPro"/>
</dbReference>
<keyword evidence="6" id="KW-0472">Membrane</keyword>
<feature type="transmembrane region" description="Helical" evidence="6">
    <location>
        <begin position="36"/>
        <end position="57"/>
    </location>
</feature>
<dbReference type="InterPro" id="IPR006626">
    <property type="entry name" value="PbH1"/>
</dbReference>
<keyword evidence="9" id="KW-1185">Reference proteome</keyword>
<protein>
    <recommendedName>
        <fullName evidence="10">Pectate lyase superfamily protein domain-containing protein</fullName>
    </recommendedName>
</protein>
<dbReference type="Pfam" id="PF00295">
    <property type="entry name" value="Glyco_hydro_28"/>
    <property type="match status" value="1"/>
</dbReference>
<keyword evidence="3 4" id="KW-0326">Glycosidase</keyword>
<evidence type="ECO:0000313" key="8">
    <source>
        <dbReference type="EMBL" id="WOH09974.1"/>
    </source>
</evidence>